<comment type="subcellular location">
    <subcellularLocation>
        <location evidence="4">Plastid</location>
        <location evidence="4">Chloroplast</location>
    </subcellularLocation>
</comment>
<organism evidence="6">
    <name type="scientific">Cosmarium botrytis</name>
    <dbReference type="NCBI Taxonomy" id="33101"/>
    <lineage>
        <taxon>Eukaryota</taxon>
        <taxon>Viridiplantae</taxon>
        <taxon>Streptophyta</taxon>
        <taxon>Zygnematophyceae</taxon>
        <taxon>Zygnematophycidae</taxon>
        <taxon>Desmidiales</taxon>
        <taxon>Desmidiaceae</taxon>
        <taxon>Cosmarium</taxon>
    </lineage>
</organism>
<dbReference type="RefSeq" id="YP_009258619.1">
    <property type="nucleotide sequence ID" value="NC_030357.1"/>
</dbReference>
<dbReference type="GeneID" id="27984954"/>
<dbReference type="InterPro" id="IPR028909">
    <property type="entry name" value="bL21-like"/>
</dbReference>
<dbReference type="NCBIfam" id="TIGR00061">
    <property type="entry name" value="L21"/>
    <property type="match status" value="1"/>
</dbReference>
<evidence type="ECO:0000256" key="4">
    <source>
        <dbReference type="HAMAP-Rule" id="MF_01363"/>
    </source>
</evidence>
<protein>
    <recommendedName>
        <fullName evidence="4">Large ribosomal subunit protein bL21c</fullName>
    </recommendedName>
</protein>
<sequence>MNTYAIIEAGGEQLQVQPGRFYDIRLNVPLTEFWENRKIVFSRVLMIRSESNTFLGKPWLEQATVNGRIFHPRRGNKLIVYKMRPKKHTSKKNGHRQALMRFIVDSIFFNNQKL</sequence>
<comment type="subunit">
    <text evidence="4 5">Part of the 50S ribosomal subunit.</text>
</comment>
<dbReference type="GO" id="GO:0019843">
    <property type="term" value="F:rRNA binding"/>
    <property type="evidence" value="ECO:0007669"/>
    <property type="project" value="UniProtKB-UniRule"/>
</dbReference>
<keyword evidence="4" id="KW-0694">RNA-binding</keyword>
<dbReference type="EMBL" id="KU646492">
    <property type="protein sequence ID" value="ANI25613.1"/>
    <property type="molecule type" value="Genomic_DNA"/>
</dbReference>
<evidence type="ECO:0000256" key="5">
    <source>
        <dbReference type="RuleBase" id="RU000563"/>
    </source>
</evidence>
<evidence type="ECO:0000256" key="3">
    <source>
        <dbReference type="ARBA" id="ARBA00023274"/>
    </source>
</evidence>
<evidence type="ECO:0000256" key="1">
    <source>
        <dbReference type="ARBA" id="ARBA00008563"/>
    </source>
</evidence>
<evidence type="ECO:0000256" key="2">
    <source>
        <dbReference type="ARBA" id="ARBA00022980"/>
    </source>
</evidence>
<proteinExistence type="inferred from homology"/>
<gene>
    <name evidence="4 6" type="primary">rpl21</name>
</gene>
<dbReference type="PANTHER" id="PTHR21349">
    <property type="entry name" value="50S RIBOSOMAL PROTEIN L21"/>
    <property type="match status" value="1"/>
</dbReference>
<dbReference type="AlphaFoldDB" id="A0A191T5D6"/>
<dbReference type="SUPFAM" id="SSF141091">
    <property type="entry name" value="L21p-like"/>
    <property type="match status" value="1"/>
</dbReference>
<evidence type="ECO:0000313" key="6">
    <source>
        <dbReference type="EMBL" id="ANI25613.1"/>
    </source>
</evidence>
<dbReference type="GO" id="GO:0009507">
    <property type="term" value="C:chloroplast"/>
    <property type="evidence" value="ECO:0007669"/>
    <property type="project" value="UniProtKB-SubCell"/>
</dbReference>
<dbReference type="GO" id="GO:1990904">
    <property type="term" value="C:ribonucleoprotein complex"/>
    <property type="evidence" value="ECO:0007669"/>
    <property type="project" value="UniProtKB-KW"/>
</dbReference>
<dbReference type="GO" id="GO:0003735">
    <property type="term" value="F:structural constituent of ribosome"/>
    <property type="evidence" value="ECO:0007669"/>
    <property type="project" value="InterPro"/>
</dbReference>
<reference evidence="6" key="1">
    <citation type="journal article" date="2016" name="Front. Plant Sci.">
        <title>Comparative Chloroplast Genome Analyses of Streptophyte Green Algae Uncover Major Structural Alterations in the Klebsormidiophyceae, Coleochaetophyceae and Zygnematophyceae.</title>
        <authorList>
            <person name="Lemieux C."/>
            <person name="Otis C."/>
            <person name="Turmel M."/>
        </authorList>
    </citation>
    <scope>NUCLEOTIDE SEQUENCE</scope>
</reference>
<dbReference type="Pfam" id="PF00829">
    <property type="entry name" value="Ribosomal_L21p"/>
    <property type="match status" value="1"/>
</dbReference>
<name>A0A191T5D6_9VIRI</name>
<dbReference type="HAMAP" id="MF_01363">
    <property type="entry name" value="Ribosomal_bL21"/>
    <property type="match status" value="1"/>
</dbReference>
<keyword evidence="3 4" id="KW-0687">Ribonucleoprotein</keyword>
<keyword evidence="6" id="KW-0150">Chloroplast</keyword>
<comment type="similarity">
    <text evidence="1 4 5">Belongs to the bacterial ribosomal protein bL21 family.</text>
</comment>
<keyword evidence="6" id="KW-0934">Plastid</keyword>
<geneLocation type="chloroplast" evidence="6"/>
<keyword evidence="2 4" id="KW-0689">Ribosomal protein</keyword>
<dbReference type="GO" id="GO:0006412">
    <property type="term" value="P:translation"/>
    <property type="evidence" value="ECO:0007669"/>
    <property type="project" value="UniProtKB-UniRule"/>
</dbReference>
<dbReference type="InterPro" id="IPR001787">
    <property type="entry name" value="Ribosomal_bL21"/>
</dbReference>
<accession>A0A191T5D6</accession>
<dbReference type="PANTHER" id="PTHR21349:SF0">
    <property type="entry name" value="LARGE RIBOSOMAL SUBUNIT PROTEIN BL21M"/>
    <property type="match status" value="1"/>
</dbReference>
<dbReference type="GO" id="GO:0005840">
    <property type="term" value="C:ribosome"/>
    <property type="evidence" value="ECO:0007669"/>
    <property type="project" value="UniProtKB-KW"/>
</dbReference>
<comment type="function">
    <text evidence="4 5">This protein binds to 23S rRNA.</text>
</comment>
<dbReference type="InterPro" id="IPR036164">
    <property type="entry name" value="bL21-like_sf"/>
</dbReference>
<keyword evidence="4" id="KW-0699">rRNA-binding</keyword>